<dbReference type="AlphaFoldDB" id="A0AAV1IJL8"/>
<name>A0AAV1IJL8_9CHLO</name>
<dbReference type="Proteomes" id="UP001314263">
    <property type="component" value="Unassembled WGS sequence"/>
</dbReference>
<sequence>MIGASAEPLEGLSAEVAIVPVQAPSKRQVAWLRSTRTPIQRITFLPSCTPCRSTASAYIMRPQDTIRLCPGRISEHPPYLHSRRIGAAA</sequence>
<keyword evidence="2" id="KW-1185">Reference proteome</keyword>
<protein>
    <submittedName>
        <fullName evidence="1">Uncharacterized protein</fullName>
    </submittedName>
</protein>
<organism evidence="1 2">
    <name type="scientific">Coccomyxa viridis</name>
    <dbReference type="NCBI Taxonomy" id="1274662"/>
    <lineage>
        <taxon>Eukaryota</taxon>
        <taxon>Viridiplantae</taxon>
        <taxon>Chlorophyta</taxon>
        <taxon>core chlorophytes</taxon>
        <taxon>Trebouxiophyceae</taxon>
        <taxon>Trebouxiophyceae incertae sedis</taxon>
        <taxon>Coccomyxaceae</taxon>
        <taxon>Coccomyxa</taxon>
    </lineage>
</organism>
<reference evidence="1 2" key="1">
    <citation type="submission" date="2023-10" db="EMBL/GenBank/DDBJ databases">
        <authorList>
            <person name="Maclean D."/>
            <person name="Macfadyen A."/>
        </authorList>
    </citation>
    <scope>NUCLEOTIDE SEQUENCE [LARGE SCALE GENOMIC DNA]</scope>
</reference>
<accession>A0AAV1IJL8</accession>
<gene>
    <name evidence="1" type="ORF">CVIRNUC_010060</name>
</gene>
<dbReference type="EMBL" id="CAUYUE010000015">
    <property type="protein sequence ID" value="CAK0786846.1"/>
    <property type="molecule type" value="Genomic_DNA"/>
</dbReference>
<proteinExistence type="predicted"/>
<evidence type="ECO:0000313" key="1">
    <source>
        <dbReference type="EMBL" id="CAK0786846.1"/>
    </source>
</evidence>
<evidence type="ECO:0000313" key="2">
    <source>
        <dbReference type="Proteomes" id="UP001314263"/>
    </source>
</evidence>
<comment type="caution">
    <text evidence="1">The sequence shown here is derived from an EMBL/GenBank/DDBJ whole genome shotgun (WGS) entry which is preliminary data.</text>
</comment>